<reference evidence="1" key="1">
    <citation type="submission" date="2021-01" db="EMBL/GenBank/DDBJ databases">
        <title>Whole genome shotgun sequence of Planotetraspora thailandica NBRC 104271.</title>
        <authorList>
            <person name="Komaki H."/>
            <person name="Tamura T."/>
        </authorList>
    </citation>
    <scope>NUCLEOTIDE SEQUENCE</scope>
    <source>
        <strain evidence="1">NBRC 104271</strain>
    </source>
</reference>
<dbReference type="Proteomes" id="UP000605992">
    <property type="component" value="Unassembled WGS sequence"/>
</dbReference>
<name>A0A8J3V3G7_9ACTN</name>
<dbReference type="RefSeq" id="WP_203946272.1">
    <property type="nucleotide sequence ID" value="NZ_BOOR01000033.1"/>
</dbReference>
<evidence type="ECO:0000313" key="1">
    <source>
        <dbReference type="EMBL" id="GII56096.1"/>
    </source>
</evidence>
<proteinExistence type="predicted"/>
<gene>
    <name evidence="1" type="ORF">Pth03_44850</name>
</gene>
<dbReference type="Pfam" id="PF19463">
    <property type="entry name" value="DUF6000"/>
    <property type="match status" value="1"/>
</dbReference>
<evidence type="ECO:0000313" key="2">
    <source>
        <dbReference type="Proteomes" id="UP000605992"/>
    </source>
</evidence>
<accession>A0A8J3V3G7</accession>
<keyword evidence="2" id="KW-1185">Reference proteome</keyword>
<dbReference type="EMBL" id="BOOR01000033">
    <property type="protein sequence ID" value="GII56096.1"/>
    <property type="molecule type" value="Genomic_DNA"/>
</dbReference>
<dbReference type="AlphaFoldDB" id="A0A8J3V3G7"/>
<sequence>MTTDPDEDPEIRRAIQRYVVWDRDEPRYLKLLGGKLPKLDDRFKIALADDSRQISDGDLDKFLCSDWRPRLTAAWLIGLDRRIRYRQAIGKLLLDSEVVYAGRGYCFALANFGQPEDAEILTAYLERYLPRTDCHYDQHWAIGALLHLDDQLGTYRAHRFLATGLWEASAFSRLDPATHHRVMTELCDTASTLAQDRPGSETFRP</sequence>
<protein>
    <submittedName>
        <fullName evidence="1">Uncharacterized protein</fullName>
    </submittedName>
</protein>
<dbReference type="InterPro" id="IPR046042">
    <property type="entry name" value="DUF6000"/>
</dbReference>
<comment type="caution">
    <text evidence="1">The sequence shown here is derived from an EMBL/GenBank/DDBJ whole genome shotgun (WGS) entry which is preliminary data.</text>
</comment>
<organism evidence="1 2">
    <name type="scientific">Planotetraspora thailandica</name>
    <dbReference type="NCBI Taxonomy" id="487172"/>
    <lineage>
        <taxon>Bacteria</taxon>
        <taxon>Bacillati</taxon>
        <taxon>Actinomycetota</taxon>
        <taxon>Actinomycetes</taxon>
        <taxon>Streptosporangiales</taxon>
        <taxon>Streptosporangiaceae</taxon>
        <taxon>Planotetraspora</taxon>
    </lineage>
</organism>